<dbReference type="RefSeq" id="WP_032567609.1">
    <property type="nucleotide sequence ID" value="NZ_JAFKPK010000005.1"/>
</dbReference>
<dbReference type="EMBL" id="PDCW01000056">
    <property type="protein sequence ID" value="PJY69785.1"/>
    <property type="molecule type" value="Genomic_DNA"/>
</dbReference>
<reference evidence="1" key="3">
    <citation type="submission" date="2022-12" db="EMBL/GenBank/DDBJ databases">
        <title>Development of a Multilocus Sequence Typing Scheme for Bacteroides fragilis Based on Whole Genome Sequencing Data and Clinical Application.</title>
        <authorList>
            <person name="Nielsen F.D."/>
            <person name="Justesen U.S."/>
        </authorList>
    </citation>
    <scope>NUCLEOTIDE SEQUENCE</scope>
    <source>
        <strain evidence="1">BF_BC_VIB_DK_2012_57</strain>
    </source>
</reference>
<protein>
    <submittedName>
        <fullName evidence="2">D-inositol 3-phosphate glycosyltransferase</fullName>
        <ecNumber evidence="2">2.4.1.250</ecNumber>
    </submittedName>
    <submittedName>
        <fullName evidence="1">Glycosyltransferase family 4 protein</fullName>
    </submittedName>
</protein>
<dbReference type="EC" id="2.4.1.250" evidence="2"/>
<evidence type="ECO:0000313" key="3">
    <source>
        <dbReference type="Proteomes" id="UP000231846"/>
    </source>
</evidence>
<dbReference type="AlphaFoldDB" id="A0A2M9V1B1"/>
<dbReference type="Proteomes" id="UP000231846">
    <property type="component" value="Unassembled WGS sequence"/>
</dbReference>
<name>A0A2M9V1B1_BACFG</name>
<evidence type="ECO:0000313" key="1">
    <source>
        <dbReference type="EMBL" id="MCZ2573489.1"/>
    </source>
</evidence>
<proteinExistence type="predicted"/>
<dbReference type="SUPFAM" id="SSF53756">
    <property type="entry name" value="UDP-Glycosyltransferase/glycogen phosphorylase"/>
    <property type="match status" value="1"/>
</dbReference>
<dbReference type="CDD" id="cd03801">
    <property type="entry name" value="GT4_PimA-like"/>
    <property type="match status" value="1"/>
</dbReference>
<keyword evidence="2" id="KW-0328">Glycosyltransferase</keyword>
<sequence length="365" mass="42491">MERLVLVYLGRRGAGPMYALEMARVLSKRFELLCFISESVDNYHLWKEEVNNKNFSLEVVSTYHSLMSFIFKSLFFIRYIKIVNKINSFAPDIVYSPMGHFWEKFIFPFLNCKCRVQTIHDVILHQGENTFKFKLVRWLFSYRSEKYVVLSSAFQSQLIDKGIDKKNIIVVPHAVFNIYNTDNTILNDKNRYNRFLFFGRIIKYKGLDVLLRSLEYVLKKNPTAKLLIAGNGDIREYKDLIERYKNNIELYNDWISDNQVQSFFMNIDFVVLPYVHASQSGIIPLAYGFGKPVIATRVGGLPEQIVENETGMLVTPGNETELADAILNLLGNDVQLEYMKRRCEEYIINLSWEDSADKLIAGLNE</sequence>
<dbReference type="Proteomes" id="UP001078742">
    <property type="component" value="Unassembled WGS sequence"/>
</dbReference>
<dbReference type="PANTHER" id="PTHR12526">
    <property type="entry name" value="GLYCOSYLTRANSFERASE"/>
    <property type="match status" value="1"/>
</dbReference>
<gene>
    <name evidence="2" type="primary">mshA_6</name>
    <name evidence="2" type="ORF">CQW34_04297</name>
    <name evidence="1" type="ORF">O1420_19135</name>
</gene>
<dbReference type="GO" id="GO:0102710">
    <property type="term" value="F:D-inositol-3-phosphate glycosyltransferase activity"/>
    <property type="evidence" value="ECO:0007669"/>
    <property type="project" value="UniProtKB-EC"/>
</dbReference>
<dbReference type="EMBL" id="JAPUAV010000017">
    <property type="protein sequence ID" value="MCZ2573489.1"/>
    <property type="molecule type" value="Genomic_DNA"/>
</dbReference>
<dbReference type="Gene3D" id="3.40.50.2000">
    <property type="entry name" value="Glycogen Phosphorylase B"/>
    <property type="match status" value="2"/>
</dbReference>
<evidence type="ECO:0000313" key="2">
    <source>
        <dbReference type="EMBL" id="PJY69785.1"/>
    </source>
</evidence>
<reference evidence="2 3" key="1">
    <citation type="journal article" date="2017" name="MBio">
        <title>Gut Symbiont Bacteroides fragilis Secretes a Eukaryotic-Like Ubiquitin Protein That Mediates Intraspecies Antagonism.</title>
        <authorList>
            <person name="Chatzidaki-Livanis M."/>
            <person name="Coyne M.J."/>
            <person name="Roelofs K.G."/>
            <person name="Gentyala R.R."/>
            <person name="Caldwell J.M."/>
            <person name="Comstock L.E."/>
        </authorList>
    </citation>
    <scope>NUCLEOTIDE SEQUENCE [LARGE SCALE GENOMIC DNA]</scope>
    <source>
        <strain evidence="2 3">12905</strain>
    </source>
</reference>
<comment type="caution">
    <text evidence="2">The sequence shown here is derived from an EMBL/GenBank/DDBJ whole genome shotgun (WGS) entry which is preliminary data.</text>
</comment>
<dbReference type="Pfam" id="PF13692">
    <property type="entry name" value="Glyco_trans_1_4"/>
    <property type="match status" value="1"/>
</dbReference>
<accession>A0A2M9V1B1</accession>
<organism evidence="2 3">
    <name type="scientific">Bacteroides fragilis</name>
    <dbReference type="NCBI Taxonomy" id="817"/>
    <lineage>
        <taxon>Bacteria</taxon>
        <taxon>Pseudomonadati</taxon>
        <taxon>Bacteroidota</taxon>
        <taxon>Bacteroidia</taxon>
        <taxon>Bacteroidales</taxon>
        <taxon>Bacteroidaceae</taxon>
        <taxon>Bacteroides</taxon>
    </lineage>
</organism>
<keyword evidence="2" id="KW-0808">Transferase</keyword>
<reference evidence="2" key="2">
    <citation type="submission" date="2017-10" db="EMBL/GenBank/DDBJ databases">
        <authorList>
            <person name="Banno H."/>
            <person name="Chua N.-H."/>
        </authorList>
    </citation>
    <scope>NUCLEOTIDE SEQUENCE</scope>
    <source>
        <strain evidence="2">12905</strain>
    </source>
</reference>